<protein>
    <recommendedName>
        <fullName evidence="3">BTB domain-containing protein</fullName>
    </recommendedName>
</protein>
<dbReference type="AlphaFoldDB" id="A0AAD6TZR5"/>
<dbReference type="EMBL" id="JARJCN010000035">
    <property type="protein sequence ID" value="KAJ7085120.1"/>
    <property type="molecule type" value="Genomic_DNA"/>
</dbReference>
<gene>
    <name evidence="1" type="ORF">B0H15DRAFT_988618</name>
</gene>
<dbReference type="InterPro" id="IPR011333">
    <property type="entry name" value="SKP1/BTB/POZ_sf"/>
</dbReference>
<evidence type="ECO:0000313" key="2">
    <source>
        <dbReference type="Proteomes" id="UP001222325"/>
    </source>
</evidence>
<evidence type="ECO:0000313" key="1">
    <source>
        <dbReference type="EMBL" id="KAJ7085120.1"/>
    </source>
</evidence>
<organism evidence="1 2">
    <name type="scientific">Mycena belliarum</name>
    <dbReference type="NCBI Taxonomy" id="1033014"/>
    <lineage>
        <taxon>Eukaryota</taxon>
        <taxon>Fungi</taxon>
        <taxon>Dikarya</taxon>
        <taxon>Basidiomycota</taxon>
        <taxon>Agaricomycotina</taxon>
        <taxon>Agaricomycetes</taxon>
        <taxon>Agaricomycetidae</taxon>
        <taxon>Agaricales</taxon>
        <taxon>Marasmiineae</taxon>
        <taxon>Mycenaceae</taxon>
        <taxon>Mycena</taxon>
    </lineage>
</organism>
<dbReference type="Proteomes" id="UP001222325">
    <property type="component" value="Unassembled WGS sequence"/>
</dbReference>
<keyword evidence="2" id="KW-1185">Reference proteome</keyword>
<evidence type="ECO:0008006" key="3">
    <source>
        <dbReference type="Google" id="ProtNLM"/>
    </source>
</evidence>
<reference evidence="1" key="1">
    <citation type="submission" date="2023-03" db="EMBL/GenBank/DDBJ databases">
        <title>Massive genome expansion in bonnet fungi (Mycena s.s.) driven by repeated elements and novel gene families across ecological guilds.</title>
        <authorList>
            <consortium name="Lawrence Berkeley National Laboratory"/>
            <person name="Harder C.B."/>
            <person name="Miyauchi S."/>
            <person name="Viragh M."/>
            <person name="Kuo A."/>
            <person name="Thoen E."/>
            <person name="Andreopoulos B."/>
            <person name="Lu D."/>
            <person name="Skrede I."/>
            <person name="Drula E."/>
            <person name="Henrissat B."/>
            <person name="Morin E."/>
            <person name="Kohler A."/>
            <person name="Barry K."/>
            <person name="LaButti K."/>
            <person name="Morin E."/>
            <person name="Salamov A."/>
            <person name="Lipzen A."/>
            <person name="Mereny Z."/>
            <person name="Hegedus B."/>
            <person name="Baldrian P."/>
            <person name="Stursova M."/>
            <person name="Weitz H."/>
            <person name="Taylor A."/>
            <person name="Grigoriev I.V."/>
            <person name="Nagy L.G."/>
            <person name="Martin F."/>
            <person name="Kauserud H."/>
        </authorList>
    </citation>
    <scope>NUCLEOTIDE SEQUENCE</scope>
    <source>
        <strain evidence="1">CBHHK173m</strain>
    </source>
</reference>
<dbReference type="SUPFAM" id="SSF54695">
    <property type="entry name" value="POZ domain"/>
    <property type="match status" value="1"/>
</dbReference>
<name>A0AAD6TZR5_9AGAR</name>
<accession>A0AAD6TZR5</accession>
<comment type="caution">
    <text evidence="1">The sequence shown here is derived from an EMBL/GenBank/DDBJ whole genome shotgun (WGS) entry which is preliminary data.</text>
</comment>
<proteinExistence type="predicted"/>
<sequence length="320" mass="36621">MDIETTAEPELTRAEGLWFEDCGLVIQAELTLFRVSRDFLAGRSPVFKDMLSLPPPKDEEMMHGCPFVRLPDSAEDITAFLKALIYYEFFEPFPAPTTITILASVLRMSHKYDVVGLRKRALMHLSSSHPTTLQGWEHGGAELLKSLDSLHSRRMYVGIIPLARQISADWILPTAFYWVCKYSDEGDIVNGDTLTPSEKTSCFVAVRRLETTHANHILRFLSSEVTGCEATDPDDCVRSRVEQRRYADEWRDYEPERPAILPLELWEASEWERLDVCASCLRTMKEEHAAAKQELWDELPSLFGLPDWTTLQKMEADAFK</sequence>
<dbReference type="Gene3D" id="3.30.710.10">
    <property type="entry name" value="Potassium Channel Kv1.1, Chain A"/>
    <property type="match status" value="1"/>
</dbReference>